<evidence type="ECO:0000256" key="2">
    <source>
        <dbReference type="PROSITE-ProRule" id="PRU00335"/>
    </source>
</evidence>
<sequence>MVSMSVPTSSTKAEIIRAAERLFAQHGIDGVSLRQIGAEAGNGNKSAVQYHFGTKERLLQAICEHRLPDIHERRRILVAQHRPRDLRTWVECYVLPLLEQGEREGSRYLTFLTMLRHHNRQDVFERLPEEFRASTHEFGERVAALLPHLPEPLRLHRIGQVVSFGVDAASDRERAQVNGYPVVPFALHVADLLDGLIGFLQAPASPAALAALEDAPPVTTWPPYL</sequence>
<comment type="caution">
    <text evidence="4">The sequence shown here is derived from an EMBL/GenBank/DDBJ whole genome shotgun (WGS) entry which is preliminary data.</text>
</comment>
<dbReference type="EMBL" id="BAAAMR010000005">
    <property type="protein sequence ID" value="GAA2122964.1"/>
    <property type="molecule type" value="Genomic_DNA"/>
</dbReference>
<dbReference type="SUPFAM" id="SSF46689">
    <property type="entry name" value="Homeodomain-like"/>
    <property type="match status" value="1"/>
</dbReference>
<evidence type="ECO:0000313" key="4">
    <source>
        <dbReference type="EMBL" id="GAA2122964.1"/>
    </source>
</evidence>
<accession>A0ABN2YAS3</accession>
<name>A0ABN2YAS3_9ACTN</name>
<evidence type="ECO:0000256" key="1">
    <source>
        <dbReference type="ARBA" id="ARBA00023125"/>
    </source>
</evidence>
<dbReference type="Proteomes" id="UP001501020">
    <property type="component" value="Unassembled WGS sequence"/>
</dbReference>
<evidence type="ECO:0000259" key="3">
    <source>
        <dbReference type="PROSITE" id="PS50977"/>
    </source>
</evidence>
<gene>
    <name evidence="4" type="ORF">GCM10009727_09340</name>
</gene>
<dbReference type="InterPro" id="IPR009057">
    <property type="entry name" value="Homeodomain-like_sf"/>
</dbReference>
<protein>
    <recommendedName>
        <fullName evidence="3">HTH tetR-type domain-containing protein</fullName>
    </recommendedName>
</protein>
<dbReference type="Pfam" id="PF00440">
    <property type="entry name" value="TetR_N"/>
    <property type="match status" value="1"/>
</dbReference>
<feature type="DNA-binding region" description="H-T-H motif" evidence="2">
    <location>
        <begin position="33"/>
        <end position="52"/>
    </location>
</feature>
<dbReference type="PROSITE" id="PS50977">
    <property type="entry name" value="HTH_TETR_2"/>
    <property type="match status" value="1"/>
</dbReference>
<feature type="domain" description="HTH tetR-type" evidence="3">
    <location>
        <begin position="9"/>
        <end position="70"/>
    </location>
</feature>
<keyword evidence="5" id="KW-1185">Reference proteome</keyword>
<organism evidence="4 5">
    <name type="scientific">Actinomadura napierensis</name>
    <dbReference type="NCBI Taxonomy" id="267854"/>
    <lineage>
        <taxon>Bacteria</taxon>
        <taxon>Bacillati</taxon>
        <taxon>Actinomycetota</taxon>
        <taxon>Actinomycetes</taxon>
        <taxon>Streptosporangiales</taxon>
        <taxon>Thermomonosporaceae</taxon>
        <taxon>Actinomadura</taxon>
    </lineage>
</organism>
<evidence type="ECO:0000313" key="5">
    <source>
        <dbReference type="Proteomes" id="UP001501020"/>
    </source>
</evidence>
<dbReference type="Gene3D" id="1.10.357.10">
    <property type="entry name" value="Tetracycline Repressor, domain 2"/>
    <property type="match status" value="1"/>
</dbReference>
<keyword evidence="1 2" id="KW-0238">DNA-binding</keyword>
<dbReference type="PANTHER" id="PTHR30055">
    <property type="entry name" value="HTH-TYPE TRANSCRIPTIONAL REGULATOR RUTR"/>
    <property type="match status" value="1"/>
</dbReference>
<dbReference type="InterPro" id="IPR050109">
    <property type="entry name" value="HTH-type_TetR-like_transc_reg"/>
</dbReference>
<dbReference type="PANTHER" id="PTHR30055:SF235">
    <property type="entry name" value="TRANSCRIPTIONAL REGULATORY PROTEIN"/>
    <property type="match status" value="1"/>
</dbReference>
<reference evidence="4 5" key="1">
    <citation type="journal article" date="2019" name="Int. J. Syst. Evol. Microbiol.">
        <title>The Global Catalogue of Microorganisms (GCM) 10K type strain sequencing project: providing services to taxonomists for standard genome sequencing and annotation.</title>
        <authorList>
            <consortium name="The Broad Institute Genomics Platform"/>
            <consortium name="The Broad Institute Genome Sequencing Center for Infectious Disease"/>
            <person name="Wu L."/>
            <person name="Ma J."/>
        </authorList>
    </citation>
    <scope>NUCLEOTIDE SEQUENCE [LARGE SCALE GENOMIC DNA]</scope>
    <source>
        <strain evidence="4 5">JCM 13850</strain>
    </source>
</reference>
<dbReference type="InterPro" id="IPR001647">
    <property type="entry name" value="HTH_TetR"/>
</dbReference>
<dbReference type="RefSeq" id="WP_344261796.1">
    <property type="nucleotide sequence ID" value="NZ_BAAAMR010000005.1"/>
</dbReference>
<proteinExistence type="predicted"/>